<evidence type="ECO:0000256" key="2">
    <source>
        <dbReference type="ARBA" id="ARBA00022598"/>
    </source>
</evidence>
<dbReference type="PANTHER" id="PTHR43201">
    <property type="entry name" value="ACYL-COA SYNTHETASE"/>
    <property type="match status" value="1"/>
</dbReference>
<dbReference type="EMBL" id="JBAKIA010000010">
    <property type="protein sequence ID" value="MEJ8475273.1"/>
    <property type="molecule type" value="Genomic_DNA"/>
</dbReference>
<accession>A0ABU8TN79</accession>
<dbReference type="InterPro" id="IPR042099">
    <property type="entry name" value="ANL_N_sf"/>
</dbReference>
<dbReference type="InterPro" id="IPR045851">
    <property type="entry name" value="AMP-bd_C_sf"/>
</dbReference>
<evidence type="ECO:0000313" key="6">
    <source>
        <dbReference type="Proteomes" id="UP001385499"/>
    </source>
</evidence>
<gene>
    <name evidence="5" type="ORF">V6575_14355</name>
</gene>
<evidence type="ECO:0000313" key="5">
    <source>
        <dbReference type="EMBL" id="MEJ8475273.1"/>
    </source>
</evidence>
<dbReference type="PROSITE" id="PS00455">
    <property type="entry name" value="AMP_BINDING"/>
    <property type="match status" value="1"/>
</dbReference>
<dbReference type="PANTHER" id="PTHR43201:SF5">
    <property type="entry name" value="MEDIUM-CHAIN ACYL-COA LIGASE ACSF2, MITOCHONDRIAL"/>
    <property type="match status" value="1"/>
</dbReference>
<evidence type="ECO:0000259" key="3">
    <source>
        <dbReference type="Pfam" id="PF00501"/>
    </source>
</evidence>
<reference evidence="5 6" key="1">
    <citation type="submission" date="2024-02" db="EMBL/GenBank/DDBJ databases">
        <title>Roseibium algae sp. nov., isolated from marine alga (Grateloupia sp.), showing potential in myo-inositol conversion.</title>
        <authorList>
            <person name="Wang Y."/>
        </authorList>
    </citation>
    <scope>NUCLEOTIDE SEQUENCE [LARGE SCALE GENOMIC DNA]</scope>
    <source>
        <strain evidence="5 6">H3510</strain>
    </source>
</reference>
<dbReference type="RefSeq" id="WP_340275266.1">
    <property type="nucleotide sequence ID" value="NZ_JBAKIA010000010.1"/>
</dbReference>
<dbReference type="Gene3D" id="3.40.50.12780">
    <property type="entry name" value="N-terminal domain of ligase-like"/>
    <property type="match status" value="1"/>
</dbReference>
<proteinExistence type="inferred from homology"/>
<name>A0ABU8TN79_9HYPH</name>
<organism evidence="5 6">
    <name type="scientific">Roseibium algae</name>
    <dbReference type="NCBI Taxonomy" id="3123038"/>
    <lineage>
        <taxon>Bacteria</taxon>
        <taxon>Pseudomonadati</taxon>
        <taxon>Pseudomonadota</taxon>
        <taxon>Alphaproteobacteria</taxon>
        <taxon>Hyphomicrobiales</taxon>
        <taxon>Stappiaceae</taxon>
        <taxon>Roseibium</taxon>
    </lineage>
</organism>
<dbReference type="Pfam" id="PF13193">
    <property type="entry name" value="AMP-binding_C"/>
    <property type="match status" value="1"/>
</dbReference>
<dbReference type="SUPFAM" id="SSF56801">
    <property type="entry name" value="Acetyl-CoA synthetase-like"/>
    <property type="match status" value="1"/>
</dbReference>
<sequence length="504" mass="53778">MSEPVTAIHQLVERNAQQFGSSLALIDHDGREFTWQSFSDCVDEAEAALAKGGLTTGDRLMIVAENAASVAAFLFAASRLGAITVPVNARMSARELERITAHANPRIIMYTTGVSKDAAGHAAEQTTQELDEAFGRVELNVTGINDPEPTPQGTTPLAVLLYTTGTTGAPKGVMLTQKNLLFAGETSASYRGMTKDDVVYGALPLTHVFGLASMLIASASIGAAVQLEARFKPDRLLAALQDKVTILPAVPQMHALLMKLTEDMGLTRLSDTQLRYVSSGAAPLDPAWKRKAEAFYQLPLQNGYGMTESTAGICGTRNPIGSPDISVGPPLPGVEIDLDEAIGSENGVGEILTKGPHVMLGYFRNPDETAKALPSDGYLRTGDLGKIDEDGRLHVVGRAKELIIRSGFNVYPPEVEAALNDHPDVIQSAVIGRRTSDGNEDILAFVQCAVPAKLDIVGLEAFAAERLTAYKRPSRIVPTEQLPAASTGKILKHKLLEVFSNELG</sequence>
<evidence type="ECO:0000259" key="4">
    <source>
        <dbReference type="Pfam" id="PF13193"/>
    </source>
</evidence>
<comment type="caution">
    <text evidence="5">The sequence shown here is derived from an EMBL/GenBank/DDBJ whole genome shotgun (WGS) entry which is preliminary data.</text>
</comment>
<dbReference type="InterPro" id="IPR020845">
    <property type="entry name" value="AMP-binding_CS"/>
</dbReference>
<keyword evidence="6" id="KW-1185">Reference proteome</keyword>
<evidence type="ECO:0000256" key="1">
    <source>
        <dbReference type="ARBA" id="ARBA00006432"/>
    </source>
</evidence>
<feature type="domain" description="AMP-dependent synthetase/ligase" evidence="3">
    <location>
        <begin position="13"/>
        <end position="363"/>
    </location>
</feature>
<keyword evidence="2" id="KW-0436">Ligase</keyword>
<dbReference type="Gene3D" id="3.30.300.30">
    <property type="match status" value="1"/>
</dbReference>
<protein>
    <submittedName>
        <fullName evidence="5">Class I adenylate-forming enzyme family protein</fullName>
    </submittedName>
</protein>
<dbReference type="InterPro" id="IPR000873">
    <property type="entry name" value="AMP-dep_synth/lig_dom"/>
</dbReference>
<dbReference type="Proteomes" id="UP001385499">
    <property type="component" value="Unassembled WGS sequence"/>
</dbReference>
<dbReference type="InterPro" id="IPR025110">
    <property type="entry name" value="AMP-bd_C"/>
</dbReference>
<feature type="domain" description="AMP-binding enzyme C-terminal" evidence="4">
    <location>
        <begin position="414"/>
        <end position="489"/>
    </location>
</feature>
<comment type="similarity">
    <text evidence="1">Belongs to the ATP-dependent AMP-binding enzyme family.</text>
</comment>
<dbReference type="Pfam" id="PF00501">
    <property type="entry name" value="AMP-binding"/>
    <property type="match status" value="1"/>
</dbReference>